<evidence type="ECO:0000259" key="4">
    <source>
        <dbReference type="Pfam" id="PF02749"/>
    </source>
</evidence>
<evidence type="ECO:0000259" key="3">
    <source>
        <dbReference type="Pfam" id="PF01729"/>
    </source>
</evidence>
<dbReference type="PANTHER" id="PTHR43202">
    <property type="entry name" value="NICOTINATE-NUCLEOTIDE PYROPHOSPHORYLASE"/>
    <property type="match status" value="1"/>
</dbReference>
<dbReference type="Proteomes" id="UP000295832">
    <property type="component" value="Unassembled WGS sequence"/>
</dbReference>
<dbReference type="GO" id="GO:0004514">
    <property type="term" value="F:nicotinate-nucleotide diphosphorylase (carboxylating) activity"/>
    <property type="evidence" value="ECO:0007669"/>
    <property type="project" value="UniProtKB-EC"/>
</dbReference>
<dbReference type="InterPro" id="IPR035809">
    <property type="entry name" value="NAPRTase_arc-type"/>
</dbReference>
<reference evidence="5 6" key="1">
    <citation type="submission" date="2019-03" db="EMBL/GenBank/DDBJ databases">
        <title>Subsurface microbial communities from deep shales in Ohio and West Virginia, USA.</title>
        <authorList>
            <person name="Wrighton K."/>
        </authorList>
    </citation>
    <scope>NUCLEOTIDE SEQUENCE [LARGE SCALE GENOMIC DNA]</scope>
    <source>
        <strain evidence="5 6">MSL 6dP</strain>
    </source>
</reference>
<dbReference type="CDD" id="cd01571">
    <property type="entry name" value="NAPRTase_B"/>
    <property type="match status" value="1"/>
</dbReference>
<name>A0A4R8H5L1_9FIRM</name>
<sequence>MADKELMNLEDVSNFKVDNGRDLFSATHEEIEIGATTDIYFIRTREILKKLELEDTSVVAEVFTGSAGVLAGIDEALNLLKKKDVKVWALEEGTEVDKKEVVMRIEGSYNDFGIFETAILGTLASSSGWATAAKECKEAAGDIPMLCFGARHLHPAVAPVMERAAIIGGADGASCILGAKLAGRKPSGTVPHALILTIGDTLKVAQAYDEIMPDDAARIILVDTFQDEAVESLRLAEALEEKLDGIRLDTASERGGVTTGLVKEVRARLDQAGFGYVNIFVSGGLTPERIIDLKELGVNGFGVGSYISGAEAMNMTMDLKEINGQPIAKRGRIPGKTDNPKLKRVL</sequence>
<comment type="caution">
    <text evidence="5">The sequence shown here is derived from an EMBL/GenBank/DDBJ whole genome shotgun (WGS) entry which is preliminary data.</text>
</comment>
<dbReference type="STRING" id="926561.GCA_000379025_00737"/>
<evidence type="ECO:0000256" key="2">
    <source>
        <dbReference type="ARBA" id="ARBA00047445"/>
    </source>
</evidence>
<keyword evidence="6" id="KW-1185">Reference proteome</keyword>
<dbReference type="NCBIfam" id="NF006415">
    <property type="entry name" value="PRK08662.1"/>
    <property type="match status" value="1"/>
</dbReference>
<dbReference type="AlphaFoldDB" id="A0A4R8H5L1"/>
<dbReference type="InterPro" id="IPR022412">
    <property type="entry name" value="Quinolinate_PRibosylTrfase_N"/>
</dbReference>
<evidence type="ECO:0000313" key="6">
    <source>
        <dbReference type="Proteomes" id="UP000295832"/>
    </source>
</evidence>
<dbReference type="EMBL" id="SOEG01000006">
    <property type="protein sequence ID" value="TDX52509.1"/>
    <property type="molecule type" value="Genomic_DNA"/>
</dbReference>
<dbReference type="InterPro" id="IPR002638">
    <property type="entry name" value="Quinolinate_PRibosylTrfase_C"/>
</dbReference>
<dbReference type="Pfam" id="PF01729">
    <property type="entry name" value="QRPTase_C"/>
    <property type="match status" value="1"/>
</dbReference>
<organism evidence="5 6">
    <name type="scientific">Orenia marismortui</name>
    <dbReference type="NCBI Taxonomy" id="46469"/>
    <lineage>
        <taxon>Bacteria</taxon>
        <taxon>Bacillati</taxon>
        <taxon>Bacillota</taxon>
        <taxon>Clostridia</taxon>
        <taxon>Halanaerobiales</taxon>
        <taxon>Halobacteroidaceae</taxon>
        <taxon>Orenia</taxon>
    </lineage>
</organism>
<comment type="catalytic activity">
    <reaction evidence="2">
        <text>nicotinate beta-D-ribonucleotide + CO2 + diphosphate = quinolinate + 5-phospho-alpha-D-ribose 1-diphosphate + 2 H(+)</text>
        <dbReference type="Rhea" id="RHEA:12733"/>
        <dbReference type="ChEBI" id="CHEBI:15378"/>
        <dbReference type="ChEBI" id="CHEBI:16526"/>
        <dbReference type="ChEBI" id="CHEBI:29959"/>
        <dbReference type="ChEBI" id="CHEBI:33019"/>
        <dbReference type="ChEBI" id="CHEBI:57502"/>
        <dbReference type="ChEBI" id="CHEBI:58017"/>
        <dbReference type="EC" id="2.4.2.19"/>
    </reaction>
</comment>
<dbReference type="Gene3D" id="3.90.1170.20">
    <property type="entry name" value="Quinolinate phosphoribosyl transferase, N-terminal domain"/>
    <property type="match status" value="1"/>
</dbReference>
<dbReference type="InterPro" id="IPR036068">
    <property type="entry name" value="Nicotinate_pribotase-like_C"/>
</dbReference>
<dbReference type="RefSeq" id="WP_134115696.1">
    <property type="nucleotide sequence ID" value="NZ_SOEG01000006.1"/>
</dbReference>
<dbReference type="InterPro" id="IPR037128">
    <property type="entry name" value="Quinolinate_PRibosylTase_N_sf"/>
</dbReference>
<dbReference type="InterPro" id="IPR013785">
    <property type="entry name" value="Aldolase_TIM"/>
</dbReference>
<evidence type="ECO:0000313" key="5">
    <source>
        <dbReference type="EMBL" id="TDX52509.1"/>
    </source>
</evidence>
<accession>A0A4R8H5L1</accession>
<proteinExistence type="predicted"/>
<dbReference type="InterPro" id="IPR053190">
    <property type="entry name" value="NAPRTase-like"/>
</dbReference>
<gene>
    <name evidence="5" type="ORF">C7959_10672</name>
</gene>
<dbReference type="SUPFAM" id="SSF54675">
    <property type="entry name" value="Nicotinate/Quinolinate PRTase N-terminal domain-like"/>
    <property type="match status" value="1"/>
</dbReference>
<dbReference type="Pfam" id="PF02749">
    <property type="entry name" value="QRPTase_N"/>
    <property type="match status" value="1"/>
</dbReference>
<dbReference type="SUPFAM" id="SSF51690">
    <property type="entry name" value="Nicotinate/Quinolinate PRTase C-terminal domain-like"/>
    <property type="match status" value="1"/>
</dbReference>
<evidence type="ECO:0000256" key="1">
    <source>
        <dbReference type="ARBA" id="ARBA00022679"/>
    </source>
</evidence>
<dbReference type="GO" id="GO:0009435">
    <property type="term" value="P:NAD+ biosynthetic process"/>
    <property type="evidence" value="ECO:0007669"/>
    <property type="project" value="InterPro"/>
</dbReference>
<dbReference type="Gene3D" id="3.20.20.70">
    <property type="entry name" value="Aldolase class I"/>
    <property type="match status" value="1"/>
</dbReference>
<keyword evidence="5" id="KW-0328">Glycosyltransferase</keyword>
<feature type="domain" description="Quinolinate phosphoribosyl transferase C-terminal" evidence="3">
    <location>
        <begin position="130"/>
        <end position="318"/>
    </location>
</feature>
<dbReference type="PANTHER" id="PTHR43202:SF1">
    <property type="entry name" value="NICOTINATE PHOSPHORIBOSYLTRANSFERASE"/>
    <property type="match status" value="1"/>
</dbReference>
<feature type="domain" description="Quinolinate phosphoribosyl transferase N-terminal" evidence="4">
    <location>
        <begin position="38"/>
        <end position="127"/>
    </location>
</feature>
<protein>
    <submittedName>
        <fullName evidence="5">Nicotinate phosphoribosyltransferase</fullName>
    </submittedName>
</protein>
<keyword evidence="1 5" id="KW-0808">Transferase</keyword>